<feature type="region of interest" description="Disordered" evidence="1">
    <location>
        <begin position="93"/>
        <end position="114"/>
    </location>
</feature>
<name>A0A7S2X072_9CHLO</name>
<gene>
    <name evidence="3" type="ORF">CPRI1469_LOCUS7417</name>
</gene>
<evidence type="ECO:0000259" key="2">
    <source>
        <dbReference type="SMART" id="SM00181"/>
    </source>
</evidence>
<protein>
    <recommendedName>
        <fullName evidence="2">EGF-like domain-containing protein</fullName>
    </recommendedName>
</protein>
<accession>A0A7S2X072</accession>
<feature type="domain" description="EGF-like" evidence="2">
    <location>
        <begin position="118"/>
        <end position="164"/>
    </location>
</feature>
<dbReference type="InterPro" id="IPR000742">
    <property type="entry name" value="EGF"/>
</dbReference>
<reference evidence="3" key="1">
    <citation type="submission" date="2021-01" db="EMBL/GenBank/DDBJ databases">
        <authorList>
            <person name="Corre E."/>
            <person name="Pelletier E."/>
            <person name="Niang G."/>
            <person name="Scheremetjew M."/>
            <person name="Finn R."/>
            <person name="Kale V."/>
            <person name="Holt S."/>
            <person name="Cochrane G."/>
            <person name="Meng A."/>
            <person name="Brown T."/>
            <person name="Cohen L."/>
        </authorList>
    </citation>
    <scope>NUCLEOTIDE SEQUENCE</scope>
    <source>
        <strain evidence="3">CCMP1205</strain>
    </source>
</reference>
<feature type="region of interest" description="Disordered" evidence="1">
    <location>
        <begin position="258"/>
        <end position="338"/>
    </location>
</feature>
<proteinExistence type="predicted"/>
<dbReference type="AlphaFoldDB" id="A0A7S2X072"/>
<evidence type="ECO:0000313" key="3">
    <source>
        <dbReference type="EMBL" id="CAD9718551.1"/>
    </source>
</evidence>
<evidence type="ECO:0000256" key="1">
    <source>
        <dbReference type="SAM" id="MobiDB-lite"/>
    </source>
</evidence>
<feature type="domain" description="EGF-like" evidence="2">
    <location>
        <begin position="4"/>
        <end position="50"/>
    </location>
</feature>
<organism evidence="3">
    <name type="scientific">Chloropicon primus</name>
    <dbReference type="NCBI Taxonomy" id="1764295"/>
    <lineage>
        <taxon>Eukaryota</taxon>
        <taxon>Viridiplantae</taxon>
        <taxon>Chlorophyta</taxon>
        <taxon>Chloropicophyceae</taxon>
        <taxon>Chloropicales</taxon>
        <taxon>Chloropicaceae</taxon>
        <taxon>Chloropicon</taxon>
    </lineage>
</organism>
<sequence length="403" mass="43313">MGDLCPKGDQDCGENQVCDLNMAYGSNGIQIGARCVCKDKYEDDGQGSCTLIPGFCDFDVCNDYKDCEDCEAPLICAPTGVCAYPPAEYAGGAAGLASPSSPEDPEPNGGSGKQLGDLCPKGDQDCGENQVCDLNMAYGSNGIQIGARCKCQDGYEDDGEGVCRRIPHPFCLNDAWCGTVFANQICVLASNTCICKPGYETVPSPDGWVPSFTCQLAPGSCWNDADCPEGNVCDVESNACVAPPIGVAPASTVGIVFPSLPGGRADPLPRPGRGRDDDDDDDDAAAAVVRPSSPRDDTTTPPSRPPPREEEDEKEESWCHLGENLVSPPPPLRRRHRRRRPSLSLVVAVDRLDLLAGKGTRCQQYWQGPLRLAARRMRLTPHRRRYLQDSQRRSSTSLAQVGR</sequence>
<dbReference type="SMART" id="SM00181">
    <property type="entry name" value="EGF"/>
    <property type="match status" value="3"/>
</dbReference>
<dbReference type="EMBL" id="HBHL01011223">
    <property type="protein sequence ID" value="CAD9718551.1"/>
    <property type="molecule type" value="Transcribed_RNA"/>
</dbReference>
<feature type="domain" description="EGF-like" evidence="2">
    <location>
        <begin position="176"/>
        <end position="215"/>
    </location>
</feature>